<accession>I1PN97</accession>
<evidence type="ECO:0000313" key="4">
    <source>
        <dbReference type="EnsemblPlants" id="ORGLA04G0166600.1"/>
    </source>
</evidence>
<feature type="signal peptide" evidence="2">
    <location>
        <begin position="1"/>
        <end position="26"/>
    </location>
</feature>
<dbReference type="CDD" id="cd22275">
    <property type="entry name" value="DPBB_EXPB_N"/>
    <property type="match status" value="1"/>
</dbReference>
<dbReference type="OMA" id="WIHADKA"/>
<dbReference type="STRING" id="4538.I1PN97"/>
<dbReference type="Gramene" id="ORGLA04G0166600.1">
    <property type="protein sequence ID" value="ORGLA04G0166600.1"/>
    <property type="gene ID" value="ORGLA04G0166600"/>
</dbReference>
<organism evidence="4 5">
    <name type="scientific">Oryza glaberrima</name>
    <name type="common">African rice</name>
    <dbReference type="NCBI Taxonomy" id="4538"/>
    <lineage>
        <taxon>Eukaryota</taxon>
        <taxon>Viridiplantae</taxon>
        <taxon>Streptophyta</taxon>
        <taxon>Embryophyta</taxon>
        <taxon>Tracheophyta</taxon>
        <taxon>Spermatophyta</taxon>
        <taxon>Magnoliopsida</taxon>
        <taxon>Liliopsida</taxon>
        <taxon>Poales</taxon>
        <taxon>Poaceae</taxon>
        <taxon>BOP clade</taxon>
        <taxon>Oryzoideae</taxon>
        <taxon>Oryzeae</taxon>
        <taxon>Oryzinae</taxon>
        <taxon>Oryza</taxon>
    </lineage>
</organism>
<dbReference type="AlphaFoldDB" id="I1PN97"/>
<dbReference type="Gene3D" id="2.40.40.10">
    <property type="entry name" value="RlpA-like domain"/>
    <property type="match status" value="1"/>
</dbReference>
<dbReference type="InterPro" id="IPR007118">
    <property type="entry name" value="Expan_Lol_pI"/>
</dbReference>
<evidence type="ECO:0000256" key="1">
    <source>
        <dbReference type="ARBA" id="ARBA00022729"/>
    </source>
</evidence>
<sequence length="343" mass="35735">MAAASSRSFSLCVLLLLLLLAPPISASFLFDGGKSKSAAAAAAVDMEWRPATATWYGDAEGDGSTGGACGYGSLVDVVPMKARVGSVSPVLFKDGEGCGACYKVKCLDHGICSRRAVTVIVTDECPGGLCAFGRTHFDLSGAAFSRMAVAGAGGHLRDRGQLSVVYRSVQIYQDCVQVRREEHSLPCKRGLDELLAVTAGRVRGRPGRHWIHADKAGELSGVAGHEACVGGHVVPRAGPACRALLGEVDDAVGPEGAHGPGRHPQELEAHGHLHLAPQLRGRPLIGWGSAGPGPTFYRPGKLPGGPAKAGPTWRSVRQESQASSIVMQLIILVGLIIHDSIHG</sequence>
<dbReference type="eggNOG" id="ENOG502QPVQ">
    <property type="taxonomic scope" value="Eukaryota"/>
</dbReference>
<dbReference type="GO" id="GO:0005576">
    <property type="term" value="C:extracellular region"/>
    <property type="evidence" value="ECO:0007669"/>
    <property type="project" value="InterPro"/>
</dbReference>
<dbReference type="Pfam" id="PF03330">
    <property type="entry name" value="DPBB_1"/>
    <property type="match status" value="1"/>
</dbReference>
<dbReference type="PANTHER" id="PTHR31692:SF82">
    <property type="entry name" value="EXPANSIN-B17"/>
    <property type="match status" value="1"/>
</dbReference>
<dbReference type="SUPFAM" id="SSF50685">
    <property type="entry name" value="Barwin-like endoglucanases"/>
    <property type="match status" value="1"/>
</dbReference>
<dbReference type="PANTHER" id="PTHR31692">
    <property type="entry name" value="EXPANSIN-B3"/>
    <property type="match status" value="1"/>
</dbReference>
<protein>
    <recommendedName>
        <fullName evidence="3">Expansin-like EG45 domain-containing protein</fullName>
    </recommendedName>
</protein>
<dbReference type="SMART" id="SM00837">
    <property type="entry name" value="DPBB_1"/>
    <property type="match status" value="1"/>
</dbReference>
<reference evidence="4 5" key="2">
    <citation type="submission" date="2018-04" db="EMBL/GenBank/DDBJ databases">
        <title>OglaRS2 (Oryza glaberrima Reference Sequence Version 2).</title>
        <authorList>
            <person name="Zhang J."/>
            <person name="Kudrna D."/>
            <person name="Lee S."/>
            <person name="Talag J."/>
            <person name="Rajasekar S."/>
            <person name="Wing R.A."/>
        </authorList>
    </citation>
    <scope>NUCLEOTIDE SEQUENCE [LARGE SCALE GENOMIC DNA]</scope>
    <source>
        <strain evidence="4 5">cv. IRGC 96717</strain>
    </source>
</reference>
<keyword evidence="5" id="KW-1185">Reference proteome</keyword>
<name>I1PN97_ORYGL</name>
<evidence type="ECO:0000313" key="5">
    <source>
        <dbReference type="Proteomes" id="UP000007306"/>
    </source>
</evidence>
<dbReference type="GO" id="GO:0009506">
    <property type="term" value="C:plasmodesma"/>
    <property type="evidence" value="ECO:0007669"/>
    <property type="project" value="TreeGrafter"/>
</dbReference>
<dbReference type="InterPro" id="IPR009009">
    <property type="entry name" value="RlpA-like_DPBB"/>
</dbReference>
<dbReference type="Proteomes" id="UP000007306">
    <property type="component" value="Chromosome 4"/>
</dbReference>
<dbReference type="FunFam" id="2.40.40.10:FF:000004">
    <property type="entry name" value="Expansin B3"/>
    <property type="match status" value="1"/>
</dbReference>
<dbReference type="GO" id="GO:0006949">
    <property type="term" value="P:syncytium formation"/>
    <property type="evidence" value="ECO:0007669"/>
    <property type="project" value="TreeGrafter"/>
</dbReference>
<feature type="domain" description="Expansin-like EG45" evidence="3">
    <location>
        <begin position="66"/>
        <end position="169"/>
    </location>
</feature>
<dbReference type="InterPro" id="IPR007112">
    <property type="entry name" value="Expansin/allergen_DPBB_dom"/>
</dbReference>
<keyword evidence="1 2" id="KW-0732">Signal</keyword>
<evidence type="ECO:0000259" key="3">
    <source>
        <dbReference type="PROSITE" id="PS50842"/>
    </source>
</evidence>
<dbReference type="PRINTS" id="PR01225">
    <property type="entry name" value="EXPANSNFAMLY"/>
</dbReference>
<evidence type="ECO:0000256" key="2">
    <source>
        <dbReference type="SAM" id="SignalP"/>
    </source>
</evidence>
<dbReference type="InterPro" id="IPR036908">
    <property type="entry name" value="RlpA-like_sf"/>
</dbReference>
<dbReference type="HOGENOM" id="CLU_809806_0_0_1"/>
<proteinExistence type="predicted"/>
<dbReference type="EnsemblPlants" id="ORGLA04G0166600.1">
    <property type="protein sequence ID" value="ORGLA04G0166600.1"/>
    <property type="gene ID" value="ORGLA04G0166600"/>
</dbReference>
<feature type="chain" id="PRO_5003649150" description="Expansin-like EG45 domain-containing protein" evidence="2">
    <location>
        <begin position="27"/>
        <end position="343"/>
    </location>
</feature>
<reference evidence="4" key="1">
    <citation type="submission" date="2015-06" db="UniProtKB">
        <authorList>
            <consortium name="EnsemblPlants"/>
        </authorList>
    </citation>
    <scope>IDENTIFICATION</scope>
</reference>
<dbReference type="PROSITE" id="PS50842">
    <property type="entry name" value="EXPANSIN_EG45"/>
    <property type="match status" value="1"/>
</dbReference>